<sequence length="211" mass="24050">MEIIKLKEVDSTQNYIKEYIKVNGYKNPLCVVTTIQTNGIGSRGNSWTGSQGNLFFSFVIKKSDLSNDLPLQSSSIYFTYILKTILNDLGSTVYIKWPNDFYIDDRKIGGAITTTTNELLYCGIGLNLVEVSSDYGSLDINVDIDELLKIYFDKLDKKILWKQIFSQFKLEFTKSKKFQATIDDKKISLEKAILNSDGSIQIEDKKVFSLR</sequence>
<evidence type="ECO:0000256" key="1">
    <source>
        <dbReference type="ARBA" id="ARBA00022598"/>
    </source>
</evidence>
<dbReference type="PANTHER" id="PTHR12835:SF5">
    <property type="entry name" value="BIOTIN--PROTEIN LIGASE"/>
    <property type="match status" value="1"/>
</dbReference>
<accession>A0A366MRP9</accession>
<dbReference type="OrthoDB" id="9807064at2"/>
<dbReference type="GO" id="GO:0005737">
    <property type="term" value="C:cytoplasm"/>
    <property type="evidence" value="ECO:0007669"/>
    <property type="project" value="TreeGrafter"/>
</dbReference>
<dbReference type="NCBIfam" id="TIGR00121">
    <property type="entry name" value="birA_ligase"/>
    <property type="match status" value="1"/>
</dbReference>
<dbReference type="Gene3D" id="3.30.930.10">
    <property type="entry name" value="Bira Bifunctional Protein, Domain 2"/>
    <property type="match status" value="1"/>
</dbReference>
<proteinExistence type="predicted"/>
<dbReference type="PANTHER" id="PTHR12835">
    <property type="entry name" value="BIOTIN PROTEIN LIGASE"/>
    <property type="match status" value="1"/>
</dbReference>
<dbReference type="InterPro" id="IPR004408">
    <property type="entry name" value="Biotin_CoA_COase_ligase"/>
</dbReference>
<dbReference type="InterPro" id="IPR045864">
    <property type="entry name" value="aa-tRNA-synth_II/BPL/LPL"/>
</dbReference>
<gene>
    <name evidence="3" type="ORF">CRU91_06210</name>
</gene>
<dbReference type="RefSeq" id="WP_113894358.1">
    <property type="nucleotide sequence ID" value="NZ_JANJGA010000005.1"/>
</dbReference>
<dbReference type="SUPFAM" id="SSF55681">
    <property type="entry name" value="Class II aaRS and biotin synthetases"/>
    <property type="match status" value="1"/>
</dbReference>
<dbReference type="Proteomes" id="UP000252669">
    <property type="component" value="Unassembled WGS sequence"/>
</dbReference>
<dbReference type="AlphaFoldDB" id="A0A366MRP9"/>
<evidence type="ECO:0000313" key="3">
    <source>
        <dbReference type="EMBL" id="RBQ28961.1"/>
    </source>
</evidence>
<name>A0A366MRP9_9BACT</name>
<dbReference type="PROSITE" id="PS51733">
    <property type="entry name" value="BPL_LPL_CATALYTIC"/>
    <property type="match status" value="1"/>
</dbReference>
<evidence type="ECO:0000313" key="4">
    <source>
        <dbReference type="Proteomes" id="UP000252669"/>
    </source>
</evidence>
<protein>
    <submittedName>
        <fullName evidence="3">Biotin--[acetyl-CoA-carboxylase] ligase</fullName>
    </submittedName>
</protein>
<evidence type="ECO:0000259" key="2">
    <source>
        <dbReference type="PROSITE" id="PS51733"/>
    </source>
</evidence>
<keyword evidence="4" id="KW-1185">Reference proteome</keyword>
<dbReference type="Pfam" id="PF03099">
    <property type="entry name" value="BPL_LplA_LipB"/>
    <property type="match status" value="1"/>
</dbReference>
<comment type="caution">
    <text evidence="3">The sequence shown here is derived from an EMBL/GenBank/DDBJ whole genome shotgun (WGS) entry which is preliminary data.</text>
</comment>
<reference evidence="3 4" key="1">
    <citation type="submission" date="2017-10" db="EMBL/GenBank/DDBJ databases">
        <title>Genomics of the genus Arcobacter.</title>
        <authorList>
            <person name="Perez-Cataluna A."/>
            <person name="Figueras M.J."/>
        </authorList>
    </citation>
    <scope>NUCLEOTIDE SEQUENCE [LARGE SCALE GENOMIC DNA]</scope>
    <source>
        <strain evidence="3 4">CECT 9230</strain>
    </source>
</reference>
<dbReference type="NCBIfam" id="NF006294">
    <property type="entry name" value="PRK08477.1"/>
    <property type="match status" value="1"/>
</dbReference>
<dbReference type="EMBL" id="PDKB01000009">
    <property type="protein sequence ID" value="RBQ28961.1"/>
    <property type="molecule type" value="Genomic_DNA"/>
</dbReference>
<keyword evidence="1 3" id="KW-0436">Ligase</keyword>
<organism evidence="3 4">
    <name type="scientific">Aliarcobacter vitoriensis</name>
    <dbReference type="NCBI Taxonomy" id="2011099"/>
    <lineage>
        <taxon>Bacteria</taxon>
        <taxon>Pseudomonadati</taxon>
        <taxon>Campylobacterota</taxon>
        <taxon>Epsilonproteobacteria</taxon>
        <taxon>Campylobacterales</taxon>
        <taxon>Arcobacteraceae</taxon>
        <taxon>Aliarcobacter</taxon>
    </lineage>
</organism>
<dbReference type="GO" id="GO:0004077">
    <property type="term" value="F:biotin--[biotin carboxyl-carrier protein] ligase activity"/>
    <property type="evidence" value="ECO:0007669"/>
    <property type="project" value="InterPro"/>
</dbReference>
<dbReference type="InterPro" id="IPR004143">
    <property type="entry name" value="BPL_LPL_catalytic"/>
</dbReference>
<feature type="domain" description="BPL/LPL catalytic" evidence="2">
    <location>
        <begin position="1"/>
        <end position="180"/>
    </location>
</feature>